<feature type="transmembrane region" description="Helical" evidence="6">
    <location>
        <begin position="31"/>
        <end position="48"/>
    </location>
</feature>
<dbReference type="Gene3D" id="1.20.1250.20">
    <property type="entry name" value="MFS general substrate transporter like domains"/>
    <property type="match status" value="1"/>
</dbReference>
<keyword evidence="3 6" id="KW-0812">Transmembrane</keyword>
<keyword evidence="5 6" id="KW-0472">Membrane</keyword>
<evidence type="ECO:0000256" key="2">
    <source>
        <dbReference type="ARBA" id="ARBA00022448"/>
    </source>
</evidence>
<evidence type="ECO:0000256" key="1">
    <source>
        <dbReference type="ARBA" id="ARBA00004651"/>
    </source>
</evidence>
<keyword evidence="4 6" id="KW-1133">Transmembrane helix</keyword>
<dbReference type="PANTHER" id="PTHR23508:SF10">
    <property type="entry name" value="CARBOXYLIC ACID TRANSPORTER PROTEIN HOMOLOG"/>
    <property type="match status" value="1"/>
</dbReference>
<evidence type="ECO:0000256" key="5">
    <source>
        <dbReference type="ARBA" id="ARBA00023136"/>
    </source>
</evidence>
<feature type="transmembrane region" description="Helical" evidence="6">
    <location>
        <begin position="187"/>
        <end position="207"/>
    </location>
</feature>
<evidence type="ECO:0000313" key="8">
    <source>
        <dbReference type="EMBL" id="QDR83479.1"/>
    </source>
</evidence>
<dbReference type="SUPFAM" id="SSF103473">
    <property type="entry name" value="MFS general substrate transporter"/>
    <property type="match status" value="1"/>
</dbReference>
<dbReference type="Pfam" id="PF07690">
    <property type="entry name" value="MFS_1"/>
    <property type="match status" value="1"/>
</dbReference>
<feature type="transmembrane region" description="Helical" evidence="6">
    <location>
        <begin position="126"/>
        <end position="147"/>
    </location>
</feature>
<dbReference type="PANTHER" id="PTHR23508">
    <property type="entry name" value="CARBOXYLIC ACID TRANSPORTER PROTEIN HOMOLOG"/>
    <property type="match status" value="1"/>
</dbReference>
<evidence type="ECO:0000256" key="6">
    <source>
        <dbReference type="SAM" id="Phobius"/>
    </source>
</evidence>
<protein>
    <submittedName>
        <fullName evidence="8">4-hydroxybenzoate transporter PcaK</fullName>
    </submittedName>
</protein>
<feature type="transmembrane region" description="Helical" evidence="6">
    <location>
        <begin position="272"/>
        <end position="291"/>
    </location>
</feature>
<feature type="transmembrane region" description="Helical" evidence="6">
    <location>
        <begin position="101"/>
        <end position="120"/>
    </location>
</feature>
<feature type="transmembrane region" description="Helical" evidence="6">
    <location>
        <begin position="362"/>
        <end position="387"/>
    </location>
</feature>
<dbReference type="PROSITE" id="PS50850">
    <property type="entry name" value="MFS"/>
    <property type="match status" value="1"/>
</dbReference>
<proteinExistence type="predicted"/>
<dbReference type="InterPro" id="IPR020846">
    <property type="entry name" value="MFS_dom"/>
</dbReference>
<dbReference type="KEGG" id="sted:SPTER_49700"/>
<evidence type="ECO:0000313" key="9">
    <source>
        <dbReference type="Proteomes" id="UP000320776"/>
    </source>
</evidence>
<feature type="domain" description="Major facilitator superfamily (MFS) profile" evidence="7">
    <location>
        <begin position="35"/>
        <end position="451"/>
    </location>
</feature>
<feature type="transmembrane region" description="Helical" evidence="6">
    <location>
        <begin position="340"/>
        <end position="356"/>
    </location>
</feature>
<feature type="transmembrane region" description="Helical" evidence="6">
    <location>
        <begin position="159"/>
        <end position="181"/>
    </location>
</feature>
<feature type="transmembrane region" description="Helical" evidence="6">
    <location>
        <begin position="426"/>
        <end position="447"/>
    </location>
</feature>
<dbReference type="EMBL" id="CP036260">
    <property type="protein sequence ID" value="QDR83479.1"/>
    <property type="molecule type" value="Genomic_DNA"/>
</dbReference>
<dbReference type="PROSITE" id="PS00217">
    <property type="entry name" value="SUGAR_TRANSPORT_2"/>
    <property type="match status" value="1"/>
</dbReference>
<organism evidence="8 9">
    <name type="scientific">Sporomusa termitida</name>
    <dbReference type="NCBI Taxonomy" id="2377"/>
    <lineage>
        <taxon>Bacteria</taxon>
        <taxon>Bacillati</taxon>
        <taxon>Bacillota</taxon>
        <taxon>Negativicutes</taxon>
        <taxon>Selenomonadales</taxon>
        <taxon>Sporomusaceae</taxon>
        <taxon>Sporomusa</taxon>
    </lineage>
</organism>
<feature type="transmembrane region" description="Helical" evidence="6">
    <location>
        <begin position="311"/>
        <end position="331"/>
    </location>
</feature>
<name>A0A517E1K0_9FIRM</name>
<dbReference type="AlphaFoldDB" id="A0A517E1K0"/>
<dbReference type="GO" id="GO:0046943">
    <property type="term" value="F:carboxylic acid transmembrane transporter activity"/>
    <property type="evidence" value="ECO:0007669"/>
    <property type="project" value="TreeGrafter"/>
</dbReference>
<gene>
    <name evidence="8" type="primary">pcaK_4</name>
    <name evidence="8" type="ORF">SPTER_49700</name>
</gene>
<evidence type="ECO:0000256" key="3">
    <source>
        <dbReference type="ARBA" id="ARBA00022692"/>
    </source>
</evidence>
<keyword evidence="8" id="KW-0614">Plasmid</keyword>
<feature type="transmembrane region" description="Helical" evidence="6">
    <location>
        <begin position="68"/>
        <end position="89"/>
    </location>
</feature>
<dbReference type="InterPro" id="IPR011701">
    <property type="entry name" value="MFS"/>
</dbReference>
<sequence length="467" mass="50510">MSEKNVKNEIIAKPLIVDVGKLIDDSKLNKVSLATIILCGFIMMMDGYDMGIMSVTAPAIMEEWGVSATLFGGVFSAAYVGFLFGAIICGTIADKIGRKKVLIFSGIIFSLGTLLVYFSHSVPELILMRIFAGFGFGGAVPVAITLTSEYAPLKGKGKYLSVMYTGFVLGTTLAGYVASFIISSTAGWRACFLIGFFAPLIVIAFMIPYMSESARWLSVSWKTAEQRENLVKLINKINPDLKIDADTQFSSVGITNQKQHSAKELFAGRLRWVTPVMWAFYLISSIALFFFNSWGPQLIVLKGYSVATAAMINGNAQFVGVLSVLGAGFLYDKIGLRRGWIVYTLAAIVVCFLGGVEGGMFIGVFILGLFLINCAHMAITILAPSIYPPNIRNQGAGTGIGVARIGAIIGPLLGGILLATQLKMSILIILMVAIPMFIVAVLCYIVGKQYDMYFAPLYGGQYKTEKN</sequence>
<evidence type="ECO:0000259" key="7">
    <source>
        <dbReference type="PROSITE" id="PS50850"/>
    </source>
</evidence>
<accession>A0A517E1K0</accession>
<dbReference type="GO" id="GO:0005886">
    <property type="term" value="C:plasma membrane"/>
    <property type="evidence" value="ECO:0007669"/>
    <property type="project" value="UniProtKB-SubCell"/>
</dbReference>
<keyword evidence="2" id="KW-0813">Transport</keyword>
<feature type="transmembrane region" description="Helical" evidence="6">
    <location>
        <begin position="399"/>
        <end position="420"/>
    </location>
</feature>
<dbReference type="InterPro" id="IPR036259">
    <property type="entry name" value="MFS_trans_sf"/>
</dbReference>
<comment type="subcellular location">
    <subcellularLocation>
        <location evidence="1">Cell membrane</location>
        <topology evidence="1">Multi-pass membrane protein</topology>
    </subcellularLocation>
</comment>
<keyword evidence="9" id="KW-1185">Reference proteome</keyword>
<reference evidence="8 9" key="1">
    <citation type="submission" date="2019-02" db="EMBL/GenBank/DDBJ databases">
        <title>Closed genome of Sporomusa termitida DSM 4440.</title>
        <authorList>
            <person name="Poehlein A."/>
            <person name="Daniel R."/>
        </authorList>
    </citation>
    <scope>NUCLEOTIDE SEQUENCE [LARGE SCALE GENOMIC DNA]</scope>
    <source>
        <strain evidence="8 9">DSM 4440</strain>
        <plasmid evidence="9">pspter</plasmid>
    </source>
</reference>
<dbReference type="InterPro" id="IPR005829">
    <property type="entry name" value="Sugar_transporter_CS"/>
</dbReference>
<geneLocation type="plasmid" evidence="9">
    <name>pspter</name>
</geneLocation>
<evidence type="ECO:0000256" key="4">
    <source>
        <dbReference type="ARBA" id="ARBA00022989"/>
    </source>
</evidence>
<dbReference type="Proteomes" id="UP000320776">
    <property type="component" value="Plasmid pSPTER"/>
</dbReference>